<dbReference type="EMBL" id="AUSU01004142">
    <property type="protein sequence ID" value="EPS65582.1"/>
    <property type="molecule type" value="Genomic_DNA"/>
</dbReference>
<proteinExistence type="inferred from homology"/>
<dbReference type="AlphaFoldDB" id="S8DZV2"/>
<dbReference type="PANTHER" id="PTHR33109">
    <property type="entry name" value="EPIDERMAL PATTERNING FACTOR-LIKE PROTEIN 4"/>
    <property type="match status" value="1"/>
</dbReference>
<evidence type="ECO:0000256" key="5">
    <source>
        <dbReference type="ARBA" id="ARBA00022729"/>
    </source>
</evidence>
<protein>
    <recommendedName>
        <fullName evidence="7">Epidermal patterning factor-like protein</fullName>
    </recommendedName>
</protein>
<dbReference type="Pfam" id="PF17181">
    <property type="entry name" value="EPF"/>
    <property type="match status" value="1"/>
</dbReference>
<dbReference type="GO" id="GO:0010052">
    <property type="term" value="P:guard cell differentiation"/>
    <property type="evidence" value="ECO:0007669"/>
    <property type="project" value="UniProtKB-UniRule"/>
</dbReference>
<evidence type="ECO:0000313" key="8">
    <source>
        <dbReference type="EMBL" id="EPS65582.1"/>
    </source>
</evidence>
<evidence type="ECO:0000256" key="3">
    <source>
        <dbReference type="ARBA" id="ARBA00022473"/>
    </source>
</evidence>
<keyword evidence="9" id="KW-1185">Reference proteome</keyword>
<reference evidence="8 9" key="1">
    <citation type="journal article" date="2013" name="BMC Genomics">
        <title>The miniature genome of a carnivorous plant Genlisea aurea contains a low number of genes and short non-coding sequences.</title>
        <authorList>
            <person name="Leushkin E.V."/>
            <person name="Sutormin R.A."/>
            <person name="Nabieva E.R."/>
            <person name="Penin A.A."/>
            <person name="Kondrashov A.S."/>
            <person name="Logacheva M.D."/>
        </authorList>
    </citation>
    <scope>NUCLEOTIDE SEQUENCE [LARGE SCALE GENOMIC DNA]</scope>
</reference>
<name>S8DZV2_9LAMI</name>
<comment type="subcellular location">
    <subcellularLocation>
        <location evidence="1 7">Secreted</location>
    </subcellularLocation>
</comment>
<organism evidence="8 9">
    <name type="scientific">Genlisea aurea</name>
    <dbReference type="NCBI Taxonomy" id="192259"/>
    <lineage>
        <taxon>Eukaryota</taxon>
        <taxon>Viridiplantae</taxon>
        <taxon>Streptophyta</taxon>
        <taxon>Embryophyta</taxon>
        <taxon>Tracheophyta</taxon>
        <taxon>Spermatophyta</taxon>
        <taxon>Magnoliopsida</taxon>
        <taxon>eudicotyledons</taxon>
        <taxon>Gunneridae</taxon>
        <taxon>Pentapetalae</taxon>
        <taxon>asterids</taxon>
        <taxon>lamiids</taxon>
        <taxon>Lamiales</taxon>
        <taxon>Lentibulariaceae</taxon>
        <taxon>Genlisea</taxon>
    </lineage>
</organism>
<dbReference type="GO" id="GO:0005576">
    <property type="term" value="C:extracellular region"/>
    <property type="evidence" value="ECO:0007669"/>
    <property type="project" value="UniProtKB-SubCell"/>
</dbReference>
<comment type="caution">
    <text evidence="8">The sequence shown here is derived from an EMBL/GenBank/DDBJ whole genome shotgun (WGS) entry which is preliminary data.</text>
</comment>
<evidence type="ECO:0000256" key="6">
    <source>
        <dbReference type="ARBA" id="ARBA00023157"/>
    </source>
</evidence>
<dbReference type="InterPro" id="IPR039455">
    <property type="entry name" value="EPFL"/>
</dbReference>
<sequence length="59" mass="6521">LGSRPPGCVNKCMSCRPCEAILVIPPRADRISSSSSRGDDDSYYLLAWKCRCGNKLYLP</sequence>
<evidence type="ECO:0000256" key="1">
    <source>
        <dbReference type="ARBA" id="ARBA00004613"/>
    </source>
</evidence>
<keyword evidence="5" id="KW-0732">Signal</keyword>
<evidence type="ECO:0000256" key="4">
    <source>
        <dbReference type="ARBA" id="ARBA00022525"/>
    </source>
</evidence>
<evidence type="ECO:0000256" key="7">
    <source>
        <dbReference type="RuleBase" id="RU367102"/>
    </source>
</evidence>
<accession>S8DZV2</accession>
<keyword evidence="6" id="KW-1015">Disulfide bond</keyword>
<comment type="function">
    <text evidence="7">Controls stomatal patterning.</text>
</comment>
<gene>
    <name evidence="8" type="ORF">M569_09198</name>
</gene>
<keyword evidence="3 7" id="KW-0217">Developmental protein</keyword>
<evidence type="ECO:0000256" key="2">
    <source>
        <dbReference type="ARBA" id="ARBA00008127"/>
    </source>
</evidence>
<feature type="non-terminal residue" evidence="8">
    <location>
        <position position="1"/>
    </location>
</feature>
<dbReference type="Proteomes" id="UP000015453">
    <property type="component" value="Unassembled WGS sequence"/>
</dbReference>
<evidence type="ECO:0000313" key="9">
    <source>
        <dbReference type="Proteomes" id="UP000015453"/>
    </source>
</evidence>
<keyword evidence="4 7" id="KW-0964">Secreted</keyword>
<dbReference type="PANTHER" id="PTHR33109:SF60">
    <property type="entry name" value="EPIDERMAL PATTERNING FACTOR-LIKE PROTEIN 8"/>
    <property type="match status" value="1"/>
</dbReference>
<comment type="similarity">
    <text evidence="2 7">Belongs to the plant cysteine rich small secretory peptide family. Epidermal patterning factor subfamily.</text>
</comment>